<organism evidence="1 2">
    <name type="scientific">Vigna unguiculata</name>
    <name type="common">Cowpea</name>
    <dbReference type="NCBI Taxonomy" id="3917"/>
    <lineage>
        <taxon>Eukaryota</taxon>
        <taxon>Viridiplantae</taxon>
        <taxon>Streptophyta</taxon>
        <taxon>Embryophyta</taxon>
        <taxon>Tracheophyta</taxon>
        <taxon>Spermatophyta</taxon>
        <taxon>Magnoliopsida</taxon>
        <taxon>eudicotyledons</taxon>
        <taxon>Gunneridae</taxon>
        <taxon>Pentapetalae</taxon>
        <taxon>rosids</taxon>
        <taxon>fabids</taxon>
        <taxon>Fabales</taxon>
        <taxon>Fabaceae</taxon>
        <taxon>Papilionoideae</taxon>
        <taxon>50 kb inversion clade</taxon>
        <taxon>NPAAA clade</taxon>
        <taxon>indigoferoid/millettioid clade</taxon>
        <taxon>Phaseoleae</taxon>
        <taxon>Vigna</taxon>
    </lineage>
</organism>
<proteinExistence type="predicted"/>
<gene>
    <name evidence="1" type="ORF">DEO72_LG5g2477</name>
</gene>
<name>A0A4D6M2W4_VIGUN</name>
<dbReference type="EMBL" id="CP039349">
    <property type="protein sequence ID" value="QCD94394.1"/>
    <property type="molecule type" value="Genomic_DNA"/>
</dbReference>
<dbReference type="Proteomes" id="UP000501690">
    <property type="component" value="Linkage Group LG5"/>
</dbReference>
<protein>
    <submittedName>
        <fullName evidence="1">Uncharacterized protein</fullName>
    </submittedName>
</protein>
<sequence>MNYNSGIMFTGSDKRLRNEKAKVFPCPMEEHDALIDIRTHVDEAHTDMLMLKSTNQKVSFSFNYQ</sequence>
<reference evidence="1 2" key="1">
    <citation type="submission" date="2019-04" db="EMBL/GenBank/DDBJ databases">
        <title>An improved genome assembly and genetic linkage map for asparagus bean, Vigna unguiculata ssp. sesquipedialis.</title>
        <authorList>
            <person name="Xia Q."/>
            <person name="Zhang R."/>
            <person name="Dong Y."/>
        </authorList>
    </citation>
    <scope>NUCLEOTIDE SEQUENCE [LARGE SCALE GENOMIC DNA]</scope>
    <source>
        <tissue evidence="1">Leaf</tissue>
    </source>
</reference>
<dbReference type="AlphaFoldDB" id="A0A4D6M2W4"/>
<evidence type="ECO:0000313" key="1">
    <source>
        <dbReference type="EMBL" id="QCD94394.1"/>
    </source>
</evidence>
<accession>A0A4D6M2W4</accession>
<keyword evidence="2" id="KW-1185">Reference proteome</keyword>
<evidence type="ECO:0000313" key="2">
    <source>
        <dbReference type="Proteomes" id="UP000501690"/>
    </source>
</evidence>